<dbReference type="Pfam" id="PF00270">
    <property type="entry name" value="DEAD"/>
    <property type="match status" value="1"/>
</dbReference>
<feature type="region of interest" description="Disordered" evidence="4">
    <location>
        <begin position="321"/>
        <end position="362"/>
    </location>
</feature>
<dbReference type="Pfam" id="PF00439">
    <property type="entry name" value="Bromodomain"/>
    <property type="match status" value="1"/>
</dbReference>
<evidence type="ECO:0000313" key="7">
    <source>
        <dbReference type="EMBL" id="KAJ7638097.1"/>
    </source>
</evidence>
<dbReference type="InterPro" id="IPR011545">
    <property type="entry name" value="DEAD/DEAH_box_helicase_dom"/>
</dbReference>
<dbReference type="SMART" id="SM00487">
    <property type="entry name" value="DEXDc"/>
    <property type="match status" value="1"/>
</dbReference>
<evidence type="ECO:0000256" key="4">
    <source>
        <dbReference type="SAM" id="MobiDB-lite"/>
    </source>
</evidence>
<evidence type="ECO:0000259" key="6">
    <source>
        <dbReference type="PROSITE" id="PS51192"/>
    </source>
</evidence>
<reference evidence="7" key="1">
    <citation type="submission" date="2023-03" db="EMBL/GenBank/DDBJ databases">
        <title>Massive genome expansion in bonnet fungi (Mycena s.s.) driven by repeated elements and novel gene families across ecological guilds.</title>
        <authorList>
            <consortium name="Lawrence Berkeley National Laboratory"/>
            <person name="Harder C.B."/>
            <person name="Miyauchi S."/>
            <person name="Viragh M."/>
            <person name="Kuo A."/>
            <person name="Thoen E."/>
            <person name="Andreopoulos B."/>
            <person name="Lu D."/>
            <person name="Skrede I."/>
            <person name="Drula E."/>
            <person name="Henrissat B."/>
            <person name="Morin E."/>
            <person name="Kohler A."/>
            <person name="Barry K."/>
            <person name="LaButti K."/>
            <person name="Morin E."/>
            <person name="Salamov A."/>
            <person name="Lipzen A."/>
            <person name="Mereny Z."/>
            <person name="Hegedus B."/>
            <person name="Baldrian P."/>
            <person name="Stursova M."/>
            <person name="Weitz H."/>
            <person name="Taylor A."/>
            <person name="Grigoriev I.V."/>
            <person name="Nagy L.G."/>
            <person name="Martin F."/>
            <person name="Kauserud H."/>
        </authorList>
    </citation>
    <scope>NUCLEOTIDE SEQUENCE</scope>
    <source>
        <strain evidence="7">CBHHK067</strain>
    </source>
</reference>
<dbReference type="InterPro" id="IPR014001">
    <property type="entry name" value="Helicase_ATP-bd"/>
</dbReference>
<dbReference type="SUPFAM" id="SSF52540">
    <property type="entry name" value="P-loop containing nucleoside triphosphate hydrolases"/>
    <property type="match status" value="2"/>
</dbReference>
<dbReference type="GO" id="GO:0006325">
    <property type="term" value="P:chromatin organization"/>
    <property type="evidence" value="ECO:0007669"/>
    <property type="project" value="UniProtKB-ARBA"/>
</dbReference>
<dbReference type="InterPro" id="IPR036427">
    <property type="entry name" value="Bromodomain-like_sf"/>
</dbReference>
<dbReference type="GO" id="GO:0043138">
    <property type="term" value="F:3'-5' DNA helicase activity"/>
    <property type="evidence" value="ECO:0007669"/>
    <property type="project" value="TreeGrafter"/>
</dbReference>
<dbReference type="SUPFAM" id="SSF47370">
    <property type="entry name" value="Bromodomain"/>
    <property type="match status" value="1"/>
</dbReference>
<dbReference type="GO" id="GO:0005694">
    <property type="term" value="C:chromosome"/>
    <property type="evidence" value="ECO:0007669"/>
    <property type="project" value="TreeGrafter"/>
</dbReference>
<proteinExistence type="inferred from homology"/>
<evidence type="ECO:0000256" key="3">
    <source>
        <dbReference type="PROSITE-ProRule" id="PRU00035"/>
    </source>
</evidence>
<dbReference type="SMART" id="SM00297">
    <property type="entry name" value="BROMO"/>
    <property type="match status" value="1"/>
</dbReference>
<dbReference type="GO" id="GO:0005524">
    <property type="term" value="F:ATP binding"/>
    <property type="evidence" value="ECO:0007669"/>
    <property type="project" value="InterPro"/>
</dbReference>
<dbReference type="PROSITE" id="PS50014">
    <property type="entry name" value="BROMODOMAIN_2"/>
    <property type="match status" value="1"/>
</dbReference>
<feature type="domain" description="Helicase ATP-binding" evidence="6">
    <location>
        <begin position="38"/>
        <end position="216"/>
    </location>
</feature>
<gene>
    <name evidence="7" type="ORF">B0H17DRAFT_1216883</name>
</gene>
<dbReference type="EMBL" id="JARKIE010000444">
    <property type="protein sequence ID" value="KAJ7638097.1"/>
    <property type="molecule type" value="Genomic_DNA"/>
</dbReference>
<dbReference type="PROSITE" id="PS51192">
    <property type="entry name" value="HELICASE_ATP_BIND_1"/>
    <property type="match status" value="1"/>
</dbReference>
<dbReference type="Proteomes" id="UP001221757">
    <property type="component" value="Unassembled WGS sequence"/>
</dbReference>
<comment type="caution">
    <text evidence="7">The sequence shown here is derived from an EMBL/GenBank/DDBJ whole genome shotgun (WGS) entry which is preliminary data.</text>
</comment>
<evidence type="ECO:0000313" key="8">
    <source>
        <dbReference type="Proteomes" id="UP001221757"/>
    </source>
</evidence>
<dbReference type="GO" id="GO:0009378">
    <property type="term" value="F:four-way junction helicase activity"/>
    <property type="evidence" value="ECO:0007669"/>
    <property type="project" value="TreeGrafter"/>
</dbReference>
<dbReference type="InterPro" id="IPR001487">
    <property type="entry name" value="Bromodomain"/>
</dbReference>
<name>A0AAD7C357_MYCRO</name>
<keyword evidence="2 3" id="KW-0103">Bromodomain</keyword>
<dbReference type="Gene3D" id="3.40.50.300">
    <property type="entry name" value="P-loop containing nucleotide triphosphate hydrolases"/>
    <property type="match status" value="1"/>
</dbReference>
<dbReference type="Gene3D" id="1.20.920.10">
    <property type="entry name" value="Bromodomain-like"/>
    <property type="match status" value="1"/>
</dbReference>
<comment type="similarity">
    <text evidence="1">Belongs to the helicase family. RecQ subfamily.</text>
</comment>
<evidence type="ECO:0000256" key="1">
    <source>
        <dbReference type="ARBA" id="ARBA00005446"/>
    </source>
</evidence>
<sequence>MPFKPLVDLDPEKLEKASKLLCELFSVPSLRVYQTEVGQNVLKGISTFLDIPTGGGKTLAFWFPLFYYWGPGNTDKDCQKTILVVGPLTALMQSQALSLATVAITANSKNPDQLFKDVGENKYRIVLVSPEMATSTKFHETVLSNKAFANNIICLDIDEGHCISEWDNDDFRPEFSNLRVLLARLPSGLPVVIGSATMPRDVMLDILAKLRLHNDCACVFVSNAKMNVVLSVRILQHSQDTFADLITLFPQDPAKIQDFLRRNTPEEIGDKSFEFYHRFIAEDQKLSIQNRIEDGTLRAVPTRDALGMGMDFKGIMWGDVAEDEEDEESSEQPALVEDGEQMDREAAVEPNDESEMQLAPKRKSRKAMSVLEARDRRYLLEYMVTKGCRHIPWNKFFGNDSKFPPNNRCCDSCTPDRFPVETVSITGVSNLKSGRRRHKKASEDVVQAVTDMLVILREAIIQQHWPNQYIIRGRIVMSDDIIAALAARAREITTVTEALQQTVRWIWTPRFGAEVVAAIQTCLLDYPDVELQERKERERERNFAALQAMAQKDLRNKLALVFDVKICQIFLALPRKTTWPAYYEIIKEPISIAHIKKYSMQPKLINSTSAYTALWHHLFDNARQFNQPGSLIYVDADFLQGVLDQTLQELSTVHHVPGPTIHTEMNS</sequence>
<dbReference type="GO" id="GO:0003676">
    <property type="term" value="F:nucleic acid binding"/>
    <property type="evidence" value="ECO:0007669"/>
    <property type="project" value="InterPro"/>
</dbReference>
<organism evidence="7 8">
    <name type="scientific">Mycena rosella</name>
    <name type="common">Pink bonnet</name>
    <name type="synonym">Agaricus rosellus</name>
    <dbReference type="NCBI Taxonomy" id="1033263"/>
    <lineage>
        <taxon>Eukaryota</taxon>
        <taxon>Fungi</taxon>
        <taxon>Dikarya</taxon>
        <taxon>Basidiomycota</taxon>
        <taxon>Agaricomycotina</taxon>
        <taxon>Agaricomycetes</taxon>
        <taxon>Agaricomycetidae</taxon>
        <taxon>Agaricales</taxon>
        <taxon>Marasmiineae</taxon>
        <taxon>Mycenaceae</taxon>
        <taxon>Mycena</taxon>
    </lineage>
</organism>
<feature type="compositionally biased region" description="Acidic residues" evidence="4">
    <location>
        <begin position="321"/>
        <end position="330"/>
    </location>
</feature>
<evidence type="ECO:0000259" key="5">
    <source>
        <dbReference type="PROSITE" id="PS50014"/>
    </source>
</evidence>
<keyword evidence="8" id="KW-1185">Reference proteome</keyword>
<feature type="domain" description="Bromo" evidence="5">
    <location>
        <begin position="562"/>
        <end position="633"/>
    </location>
</feature>
<evidence type="ECO:0008006" key="9">
    <source>
        <dbReference type="Google" id="ProtNLM"/>
    </source>
</evidence>
<evidence type="ECO:0000256" key="2">
    <source>
        <dbReference type="ARBA" id="ARBA00023117"/>
    </source>
</evidence>
<dbReference type="GO" id="GO:0005737">
    <property type="term" value="C:cytoplasm"/>
    <property type="evidence" value="ECO:0007669"/>
    <property type="project" value="TreeGrafter"/>
</dbReference>
<dbReference type="PANTHER" id="PTHR13710:SF154">
    <property type="entry name" value="RECQ HELICASE, PUTATIVE (AFU_ORTHOLOGUE AFUA_6G14720)-RELATED"/>
    <property type="match status" value="1"/>
</dbReference>
<accession>A0AAD7C357</accession>
<dbReference type="AlphaFoldDB" id="A0AAD7C357"/>
<dbReference type="GO" id="GO:0000724">
    <property type="term" value="P:double-strand break repair via homologous recombination"/>
    <property type="evidence" value="ECO:0007669"/>
    <property type="project" value="TreeGrafter"/>
</dbReference>
<dbReference type="InterPro" id="IPR027417">
    <property type="entry name" value="P-loop_NTPase"/>
</dbReference>
<protein>
    <recommendedName>
        <fullName evidence="9">P-loop containing nucleoside triphosphate hydrolase protein</fullName>
    </recommendedName>
</protein>
<dbReference type="PANTHER" id="PTHR13710">
    <property type="entry name" value="DNA HELICASE RECQ FAMILY MEMBER"/>
    <property type="match status" value="1"/>
</dbReference>